<gene>
    <name evidence="3" type="ORF">BSZ32_13625</name>
</gene>
<dbReference type="PANTHER" id="PTHR31988:SF19">
    <property type="entry name" value="9-O-ACETYL-N-ACETYLNEURAMINIC ACID DEACETYLASE-RELATED"/>
    <property type="match status" value="1"/>
</dbReference>
<dbReference type="InterPro" id="IPR052940">
    <property type="entry name" value="Carb_Esterase_6"/>
</dbReference>
<proteinExistence type="predicted"/>
<dbReference type="Pfam" id="PF03629">
    <property type="entry name" value="SASA"/>
    <property type="match status" value="1"/>
</dbReference>
<keyword evidence="4" id="KW-1185">Reference proteome</keyword>
<protein>
    <recommendedName>
        <fullName evidence="2">Sialate O-acetylesterase domain-containing protein</fullName>
    </recommendedName>
</protein>
<dbReference type="SUPFAM" id="SSF52266">
    <property type="entry name" value="SGNH hydrolase"/>
    <property type="match status" value="1"/>
</dbReference>
<accession>A0A2S7U5S0</accession>
<dbReference type="InterPro" id="IPR005181">
    <property type="entry name" value="SASA"/>
</dbReference>
<feature type="domain" description="Sialate O-acetylesterase" evidence="2">
    <location>
        <begin position="131"/>
        <end position="281"/>
    </location>
</feature>
<dbReference type="EMBL" id="MQWA01000001">
    <property type="protein sequence ID" value="PQJ30365.1"/>
    <property type="molecule type" value="Genomic_DNA"/>
</dbReference>
<dbReference type="InterPro" id="IPR036514">
    <property type="entry name" value="SGNH_hydro_sf"/>
</dbReference>
<dbReference type="AlphaFoldDB" id="A0A2S7U5S0"/>
<dbReference type="PANTHER" id="PTHR31988">
    <property type="entry name" value="ESTERASE, PUTATIVE (DUF303)-RELATED"/>
    <property type="match status" value="1"/>
</dbReference>
<comment type="caution">
    <text evidence="3">The sequence shown here is derived from an EMBL/GenBank/DDBJ whole genome shotgun (WGS) entry which is preliminary data.</text>
</comment>
<name>A0A2S7U5S0_9BACT</name>
<organism evidence="3 4">
    <name type="scientific">Rubritalea profundi</name>
    <dbReference type="NCBI Taxonomy" id="1658618"/>
    <lineage>
        <taxon>Bacteria</taxon>
        <taxon>Pseudomonadati</taxon>
        <taxon>Verrucomicrobiota</taxon>
        <taxon>Verrucomicrobiia</taxon>
        <taxon>Verrucomicrobiales</taxon>
        <taxon>Rubritaleaceae</taxon>
        <taxon>Rubritalea</taxon>
    </lineage>
</organism>
<dbReference type="OrthoDB" id="185986at2"/>
<evidence type="ECO:0000313" key="3">
    <source>
        <dbReference type="EMBL" id="PQJ30365.1"/>
    </source>
</evidence>
<evidence type="ECO:0000256" key="1">
    <source>
        <dbReference type="ARBA" id="ARBA00022801"/>
    </source>
</evidence>
<sequence>MSTPVQVFLIMGQSNTLEMGKVTPELGKKYTFLADDAGAWTTRKDVRNVSVMVGKHGIYRNDWMTISGKKIGIEIGIGHQLGNAIDAPVMVLKSSIGNRALGWDLLPPGTPRYSHGGKEQPGYGETYPSKKDKSKIVAYEKGGDMLQWYAGKQYDDDVANAKKILADIGTYYPGAKSYEVAGIIWWQGDKDMRNAAHAAEYEKNLGRLLKALRKDFNAPKAAFVCASLGQTDESDTASGHGKLMTAMKSFATSSDDIGFVYSKPLLGGPGSSSSHYSGNAQTYMNVGLALGDEMVKQLKK</sequence>
<dbReference type="GO" id="GO:0016788">
    <property type="term" value="F:hydrolase activity, acting on ester bonds"/>
    <property type="evidence" value="ECO:0007669"/>
    <property type="project" value="UniProtKB-ARBA"/>
</dbReference>
<reference evidence="3 4" key="1">
    <citation type="submission" date="2016-12" db="EMBL/GenBank/DDBJ databases">
        <title>Study of bacterial adaptation to deep sea.</title>
        <authorList>
            <person name="Song J."/>
            <person name="Yoshizawa S."/>
            <person name="Kogure K."/>
        </authorList>
    </citation>
    <scope>NUCLEOTIDE SEQUENCE [LARGE SCALE GENOMIC DNA]</scope>
    <source>
        <strain evidence="3 4">SAORIC-165</strain>
    </source>
</reference>
<dbReference type="Proteomes" id="UP000239907">
    <property type="component" value="Unassembled WGS sequence"/>
</dbReference>
<evidence type="ECO:0000313" key="4">
    <source>
        <dbReference type="Proteomes" id="UP000239907"/>
    </source>
</evidence>
<dbReference type="Gene3D" id="3.40.50.1110">
    <property type="entry name" value="SGNH hydrolase"/>
    <property type="match status" value="1"/>
</dbReference>
<evidence type="ECO:0000259" key="2">
    <source>
        <dbReference type="Pfam" id="PF03629"/>
    </source>
</evidence>
<keyword evidence="1" id="KW-0378">Hydrolase</keyword>